<dbReference type="InterPro" id="IPR049940">
    <property type="entry name" value="GluQ/Sye"/>
</dbReference>
<dbReference type="Gene3D" id="3.40.50.620">
    <property type="entry name" value="HUPs"/>
    <property type="match status" value="1"/>
</dbReference>
<evidence type="ECO:0000256" key="7">
    <source>
        <dbReference type="RuleBase" id="RU363037"/>
    </source>
</evidence>
<dbReference type="OrthoDB" id="9807503at2"/>
<keyword evidence="4" id="KW-0862">Zinc</keyword>
<dbReference type="GO" id="GO:0005829">
    <property type="term" value="C:cytosol"/>
    <property type="evidence" value="ECO:0007669"/>
    <property type="project" value="TreeGrafter"/>
</dbReference>
<dbReference type="GO" id="GO:0006424">
    <property type="term" value="P:glutamyl-tRNA aminoacylation"/>
    <property type="evidence" value="ECO:0007669"/>
    <property type="project" value="TreeGrafter"/>
</dbReference>
<keyword evidence="6 7" id="KW-0030">Aminoacyl-tRNA synthetase</keyword>
<keyword evidence="10" id="KW-1185">Reference proteome</keyword>
<evidence type="ECO:0000256" key="6">
    <source>
        <dbReference type="ARBA" id="ARBA00023146"/>
    </source>
</evidence>
<dbReference type="AlphaFoldDB" id="A9HSF2"/>
<organism evidence="9 10">
    <name type="scientific">Gluconacetobacter diazotrophicus (strain ATCC 49037 / DSM 5601 / CCUG 37298 / CIP 103539 / LMG 7603 / PAl5)</name>
    <dbReference type="NCBI Taxonomy" id="272568"/>
    <lineage>
        <taxon>Bacteria</taxon>
        <taxon>Pseudomonadati</taxon>
        <taxon>Pseudomonadota</taxon>
        <taxon>Alphaproteobacteria</taxon>
        <taxon>Acetobacterales</taxon>
        <taxon>Acetobacteraceae</taxon>
        <taxon>Gluconacetobacter</taxon>
    </lineage>
</organism>
<dbReference type="InterPro" id="IPR014729">
    <property type="entry name" value="Rossmann-like_a/b/a_fold"/>
</dbReference>
<dbReference type="InterPro" id="IPR000924">
    <property type="entry name" value="Glu/Gln-tRNA-synth"/>
</dbReference>
<reference evidence="9 10" key="1">
    <citation type="journal article" date="2009" name="BMC Genomics">
        <title>Complete genome sequence of the sugarcane nitrogen-fixing endophyte Gluconacetobacter diazotrophicus Pal5.</title>
        <authorList>
            <person name="Bertalan M."/>
            <person name="Albano R."/>
            <person name="Padua V."/>
            <person name="Rouws L."/>
            <person name="Rojas C."/>
            <person name="Hemerly A."/>
            <person name="Teixeira K."/>
            <person name="Schwab S."/>
            <person name="Araujo J."/>
            <person name="Oliveira A."/>
            <person name="Franca L."/>
            <person name="Magalhaes V."/>
            <person name="Alqueres S."/>
            <person name="Cardoso A."/>
            <person name="Almeida W."/>
            <person name="Loureiro M.M."/>
            <person name="Nogueira E."/>
            <person name="Cidade D."/>
            <person name="Oliveira D."/>
            <person name="Simao T."/>
            <person name="Macedo J."/>
            <person name="Valadao A."/>
            <person name="Dreschsel M."/>
            <person name="Freitas F."/>
            <person name="Vidal M."/>
            <person name="Guedes H."/>
            <person name="Rodrigues E."/>
            <person name="Meneses C."/>
            <person name="Brioso P."/>
            <person name="Pozzer L."/>
            <person name="Figueiredo D."/>
            <person name="Montano H."/>
            <person name="Junior J."/>
            <person name="Filho G."/>
            <person name="Flores V."/>
            <person name="Ferreira B."/>
            <person name="Branco A."/>
            <person name="Gonzalez P."/>
            <person name="Guillobel H."/>
            <person name="Lemos M."/>
            <person name="Seibel L."/>
            <person name="Macedo J."/>
            <person name="Alves-Ferreira M."/>
            <person name="Sachetto-Martins G."/>
            <person name="Coelho A."/>
            <person name="Santos E."/>
            <person name="Amaral G."/>
            <person name="Neves A."/>
            <person name="Pacheco A.B."/>
            <person name="Carvalho D."/>
            <person name="Lery L."/>
            <person name="Bisch P."/>
            <person name="Rossle S.C."/>
            <person name="Urmenyi T."/>
            <person name="Kruger W.V."/>
            <person name="Martins O."/>
            <person name="Baldani J.I."/>
            <person name="Ferreira P.C."/>
        </authorList>
    </citation>
    <scope>NUCLEOTIDE SEQUENCE [LARGE SCALE GENOMIC DNA]</scope>
    <source>
        <strain evidence="10">ATCC 49037 / DSM 5601 / CCUG 37298 / CIP 103539 / LMG 7603 / PAl5</strain>
    </source>
</reference>
<keyword evidence="7" id="KW-0648">Protein biosynthesis</keyword>
<dbReference type="Proteomes" id="UP000001176">
    <property type="component" value="Chromosome"/>
</dbReference>
<evidence type="ECO:0000256" key="4">
    <source>
        <dbReference type="ARBA" id="ARBA00022833"/>
    </source>
</evidence>
<dbReference type="EMBL" id="AM889285">
    <property type="protein sequence ID" value="CAP57070.1"/>
    <property type="molecule type" value="Genomic_DNA"/>
</dbReference>
<dbReference type="GO" id="GO:0004818">
    <property type="term" value="F:glutamate-tRNA ligase activity"/>
    <property type="evidence" value="ECO:0007669"/>
    <property type="project" value="TreeGrafter"/>
</dbReference>
<accession>A9HSF2</accession>
<evidence type="ECO:0000256" key="3">
    <source>
        <dbReference type="ARBA" id="ARBA00022741"/>
    </source>
</evidence>
<dbReference type="InterPro" id="IPR001412">
    <property type="entry name" value="aa-tRNA-synth_I_CS"/>
</dbReference>
<feature type="domain" description="Glutamyl/glutaminyl-tRNA synthetase class Ib catalytic" evidence="8">
    <location>
        <begin position="27"/>
        <end position="300"/>
    </location>
</feature>
<dbReference type="PROSITE" id="PS00178">
    <property type="entry name" value="AA_TRNA_LIGASE_I"/>
    <property type="match status" value="1"/>
</dbReference>
<dbReference type="SUPFAM" id="SSF52374">
    <property type="entry name" value="Nucleotidylyl transferase"/>
    <property type="match status" value="1"/>
</dbReference>
<dbReference type="KEGG" id="gdi:GDI3127"/>
<gene>
    <name evidence="9" type="primary">gluQ</name>
    <name evidence="9" type="ordered locus">GDI3127</name>
</gene>
<evidence type="ECO:0000256" key="2">
    <source>
        <dbReference type="ARBA" id="ARBA00022723"/>
    </source>
</evidence>
<comment type="similarity">
    <text evidence="7">Belongs to the class-I aminoacyl-tRNA synthetase family.</text>
</comment>
<name>A9HSF2_GLUDA</name>
<keyword evidence="2" id="KW-0479">Metal-binding</keyword>
<dbReference type="PANTHER" id="PTHR43311">
    <property type="entry name" value="GLUTAMATE--TRNA LIGASE"/>
    <property type="match status" value="1"/>
</dbReference>
<evidence type="ECO:0000313" key="9">
    <source>
        <dbReference type="EMBL" id="CAP57070.1"/>
    </source>
</evidence>
<evidence type="ECO:0000259" key="8">
    <source>
        <dbReference type="Pfam" id="PF00749"/>
    </source>
</evidence>
<keyword evidence="3 7" id="KW-0547">Nucleotide-binding</keyword>
<dbReference type="NCBIfam" id="NF004315">
    <property type="entry name" value="PRK05710.1-4"/>
    <property type="match status" value="1"/>
</dbReference>
<dbReference type="PANTHER" id="PTHR43311:SF1">
    <property type="entry name" value="GLUTAMYL-Q TRNA(ASP) SYNTHETASE"/>
    <property type="match status" value="1"/>
</dbReference>
<evidence type="ECO:0000313" key="10">
    <source>
        <dbReference type="Proteomes" id="UP000001176"/>
    </source>
</evidence>
<dbReference type="GO" id="GO:0005524">
    <property type="term" value="F:ATP binding"/>
    <property type="evidence" value="ECO:0007669"/>
    <property type="project" value="UniProtKB-KW"/>
</dbReference>
<keyword evidence="1 7" id="KW-0436">Ligase</keyword>
<sequence>MPASGTAGPGGEGIHDGIILFSWGKTVTTRFAPSPTGYLHLGHAASALTAWRHARESDGRFLLRIEDIDPGRCRPDYTDAIVEDLAWLGILPDGAIRLQSDHMADYRRVLDALGQRGLLYPCFCTRADIRREAAEAAHAPHRAPDGTLAYGGTCRALLAAERADRIAAGQAHVLRLDMARAVHQAGSGIMTWHERGHARGQGVLSAPVAPFGDVVLARKDCPASYHLCVTHDDALQGVSLVTRGEDLRPATAVHRLLQILMGWPAPEYAHHPLLLDADGRRLAKRDRAQTLRALREAGQSAAAVRAAAMGGAPLPI</sequence>
<dbReference type="RefSeq" id="WP_012227484.1">
    <property type="nucleotide sequence ID" value="NC_010125.1"/>
</dbReference>
<evidence type="ECO:0000256" key="1">
    <source>
        <dbReference type="ARBA" id="ARBA00022598"/>
    </source>
</evidence>
<protein>
    <submittedName>
        <fullName evidence="9">Putative glutamyl-Q tRNA(Asp) synthetase</fullName>
    </submittedName>
</protein>
<evidence type="ECO:0000256" key="5">
    <source>
        <dbReference type="ARBA" id="ARBA00022840"/>
    </source>
</evidence>
<dbReference type="Pfam" id="PF00749">
    <property type="entry name" value="tRNA-synt_1c"/>
    <property type="match status" value="1"/>
</dbReference>
<dbReference type="InterPro" id="IPR020058">
    <property type="entry name" value="Glu/Gln-tRNA-synth_Ib_cat-dom"/>
</dbReference>
<proteinExistence type="inferred from homology"/>
<dbReference type="PRINTS" id="PR00987">
    <property type="entry name" value="TRNASYNTHGLU"/>
</dbReference>
<keyword evidence="5 7" id="KW-0067">ATP-binding</keyword>